<dbReference type="AlphaFoldDB" id="A0AAW1SGZ4"/>
<keyword evidence="4" id="KW-1185">Reference proteome</keyword>
<evidence type="ECO:0000313" key="3">
    <source>
        <dbReference type="EMBL" id="KAK9845215.1"/>
    </source>
</evidence>
<feature type="region of interest" description="Disordered" evidence="1">
    <location>
        <begin position="1"/>
        <end position="26"/>
    </location>
</feature>
<dbReference type="Gene3D" id="3.30.40.10">
    <property type="entry name" value="Zinc/RING finger domain, C3HC4 (zinc finger)"/>
    <property type="match status" value="1"/>
</dbReference>
<comment type="caution">
    <text evidence="3">The sequence shown here is derived from an EMBL/GenBank/DDBJ whole genome shotgun (WGS) entry which is preliminary data.</text>
</comment>
<dbReference type="EMBL" id="JALJOU010000003">
    <property type="protein sequence ID" value="KAK9845215.1"/>
    <property type="molecule type" value="Genomic_DNA"/>
</dbReference>
<evidence type="ECO:0000259" key="2">
    <source>
        <dbReference type="Pfam" id="PF13639"/>
    </source>
</evidence>
<reference evidence="3 4" key="1">
    <citation type="journal article" date="2024" name="Nat. Commun.">
        <title>Phylogenomics reveals the evolutionary origins of lichenization in chlorophyte algae.</title>
        <authorList>
            <person name="Puginier C."/>
            <person name="Libourel C."/>
            <person name="Otte J."/>
            <person name="Skaloud P."/>
            <person name="Haon M."/>
            <person name="Grisel S."/>
            <person name="Petersen M."/>
            <person name="Berrin J.G."/>
            <person name="Delaux P.M."/>
            <person name="Dal Grande F."/>
            <person name="Keller J."/>
        </authorList>
    </citation>
    <scope>NUCLEOTIDE SEQUENCE [LARGE SCALE GENOMIC DNA]</scope>
    <source>
        <strain evidence="3 4">SAG 245.80</strain>
    </source>
</reference>
<dbReference type="Pfam" id="PF13639">
    <property type="entry name" value="zf-RING_2"/>
    <property type="match status" value="1"/>
</dbReference>
<proteinExistence type="predicted"/>
<gene>
    <name evidence="3" type="ORF">WJX81_000312</name>
</gene>
<accession>A0AAW1SGZ4</accession>
<dbReference type="InterPro" id="IPR001841">
    <property type="entry name" value="Znf_RING"/>
</dbReference>
<organism evidence="3 4">
    <name type="scientific">Elliptochloris bilobata</name>
    <dbReference type="NCBI Taxonomy" id="381761"/>
    <lineage>
        <taxon>Eukaryota</taxon>
        <taxon>Viridiplantae</taxon>
        <taxon>Chlorophyta</taxon>
        <taxon>core chlorophytes</taxon>
        <taxon>Trebouxiophyceae</taxon>
        <taxon>Trebouxiophyceae incertae sedis</taxon>
        <taxon>Elliptochloris clade</taxon>
        <taxon>Elliptochloris</taxon>
    </lineage>
</organism>
<name>A0AAW1SGZ4_9CHLO</name>
<dbReference type="InterPro" id="IPR013083">
    <property type="entry name" value="Znf_RING/FYVE/PHD"/>
</dbReference>
<feature type="domain" description="RING-type" evidence="2">
    <location>
        <begin position="55"/>
        <end position="90"/>
    </location>
</feature>
<sequence>MSEAVLASLPNHIHPEKPPPAAGGPLLDGAVLAQVAPPAPAHASALKRDRSKDGSRTVKTLPFCRHTLYSECLLPWLRQQGLDAFCPLCKTAVFSQSA</sequence>
<evidence type="ECO:0000313" key="4">
    <source>
        <dbReference type="Proteomes" id="UP001445335"/>
    </source>
</evidence>
<protein>
    <recommendedName>
        <fullName evidence="2">RING-type domain-containing protein</fullName>
    </recommendedName>
</protein>
<evidence type="ECO:0000256" key="1">
    <source>
        <dbReference type="SAM" id="MobiDB-lite"/>
    </source>
</evidence>
<dbReference type="SUPFAM" id="SSF57850">
    <property type="entry name" value="RING/U-box"/>
    <property type="match status" value="1"/>
</dbReference>
<dbReference type="Proteomes" id="UP001445335">
    <property type="component" value="Unassembled WGS sequence"/>
</dbReference>